<feature type="compositionally biased region" description="Basic and acidic residues" evidence="1">
    <location>
        <begin position="371"/>
        <end position="382"/>
    </location>
</feature>
<dbReference type="Pfam" id="PF07699">
    <property type="entry name" value="Ephrin_rec_like"/>
    <property type="match status" value="1"/>
</dbReference>
<feature type="region of interest" description="Disordered" evidence="1">
    <location>
        <begin position="416"/>
        <end position="497"/>
    </location>
</feature>
<feature type="transmembrane region" description="Helical" evidence="2">
    <location>
        <begin position="299"/>
        <end position="319"/>
    </location>
</feature>
<evidence type="ECO:0000313" key="6">
    <source>
        <dbReference type="Proteomes" id="UP000076420"/>
    </source>
</evidence>
<name>A0A2C9M636_BIOGL</name>
<dbReference type="VEuPathDB" id="VectorBase:BGLB039000"/>
<proteinExistence type="predicted"/>
<dbReference type="EnsemblMetazoa" id="BGLB039000-RB">
    <property type="protein sequence ID" value="BGLB039000-PB"/>
    <property type="gene ID" value="BGLB039000"/>
</dbReference>
<protein>
    <recommendedName>
        <fullName evidence="4">Tyrosine-protein kinase ephrin type A/B receptor-like domain-containing protein</fullName>
    </recommendedName>
</protein>
<evidence type="ECO:0000259" key="4">
    <source>
        <dbReference type="Pfam" id="PF07699"/>
    </source>
</evidence>
<feature type="compositionally biased region" description="Basic and acidic residues" evidence="1">
    <location>
        <begin position="429"/>
        <end position="444"/>
    </location>
</feature>
<keyword evidence="2" id="KW-1133">Transmembrane helix</keyword>
<evidence type="ECO:0000256" key="2">
    <source>
        <dbReference type="SAM" id="Phobius"/>
    </source>
</evidence>
<dbReference type="Proteomes" id="UP000076420">
    <property type="component" value="Unassembled WGS sequence"/>
</dbReference>
<feature type="domain" description="Tyrosine-protein kinase ephrin type A/B receptor-like" evidence="4">
    <location>
        <begin position="240"/>
        <end position="287"/>
    </location>
</feature>
<sequence length="497" mass="55929">MNVWITAYLEVFIDLAVCTANQMDRVGSTASQRCLPLPPVEHGTYVCSDVNFKHQCQLKCLPNYMIPITQNEQKGASRARMKLSDRGKYTCEDQAGGKVWNPLLLFDCVEAKYPTDVTLYYAMTITEPKRHCEEFAHDVNNSLSKINDNVTSFAACAAVKCRTSFELMCDGKYKLLFDFELMMDLNEDLEYSDINKYTYKVLQQSLSTHFSINIHNNTVVNCPEGTLIQKDLTCRGCSKGYFLDGLDMFCKECPPGFYQDEDLQHYCKPCPPGAPKDLTGLKSIAECFHVDSFVTRTSLLTILAVIFSIVLVAAVLLVYRSQVLLEPDGKTREYYPEPIRQKMETYLGRETVIPEVGTEARKISVMSTGGGDHKDSSVKEDGTPSTVSDSVQHKYQTEDRGRNARMSVAGLAAARLSGTYDPRSRKSIKGKDKLKHQEQRKHSEVPPGKYRASVNSKGRYSIDDKHGQRSSSFDRDSNISLVQRKSINSYRVTGPKD</sequence>
<feature type="compositionally biased region" description="Basic and acidic residues" evidence="1">
    <location>
        <begin position="391"/>
        <end position="402"/>
    </location>
</feature>
<evidence type="ECO:0000256" key="1">
    <source>
        <dbReference type="SAM" id="MobiDB-lite"/>
    </source>
</evidence>
<evidence type="ECO:0000313" key="5">
    <source>
        <dbReference type="EnsemblMetazoa" id="BGLB039000-PD"/>
    </source>
</evidence>
<dbReference type="Gene3D" id="2.10.50.10">
    <property type="entry name" value="Tumor Necrosis Factor Receptor, subunit A, domain 2"/>
    <property type="match status" value="1"/>
</dbReference>
<dbReference type="VEuPathDB" id="VectorBase:BGLAX_039250"/>
<feature type="region of interest" description="Disordered" evidence="1">
    <location>
        <begin position="365"/>
        <end position="403"/>
    </location>
</feature>
<accession>A0A2C9M636</accession>
<feature type="chain" id="PRO_5014285133" description="Tyrosine-protein kinase ephrin type A/B receptor-like domain-containing protein" evidence="3">
    <location>
        <begin position="21"/>
        <end position="497"/>
    </location>
</feature>
<dbReference type="EnsemblMetazoa" id="BGLB039000-RD">
    <property type="protein sequence ID" value="BGLB039000-PD"/>
    <property type="gene ID" value="BGLB039000"/>
</dbReference>
<dbReference type="OrthoDB" id="6162024at2759"/>
<keyword evidence="3" id="KW-0732">Signal</keyword>
<keyword evidence="2" id="KW-0812">Transmembrane</keyword>
<evidence type="ECO:0000256" key="3">
    <source>
        <dbReference type="SAM" id="SignalP"/>
    </source>
</evidence>
<organism evidence="5 6">
    <name type="scientific">Biomphalaria glabrata</name>
    <name type="common">Bloodfluke planorb</name>
    <name type="synonym">Freshwater snail</name>
    <dbReference type="NCBI Taxonomy" id="6526"/>
    <lineage>
        <taxon>Eukaryota</taxon>
        <taxon>Metazoa</taxon>
        <taxon>Spiralia</taxon>
        <taxon>Lophotrochozoa</taxon>
        <taxon>Mollusca</taxon>
        <taxon>Gastropoda</taxon>
        <taxon>Heterobranchia</taxon>
        <taxon>Euthyneura</taxon>
        <taxon>Panpulmonata</taxon>
        <taxon>Hygrophila</taxon>
        <taxon>Lymnaeoidea</taxon>
        <taxon>Planorbidae</taxon>
        <taxon>Biomphalaria</taxon>
    </lineage>
</organism>
<dbReference type="EnsemblMetazoa" id="BGLB039000-RE">
    <property type="protein sequence ID" value="BGLB039000-PE"/>
    <property type="gene ID" value="BGLB039000"/>
</dbReference>
<feature type="compositionally biased region" description="Polar residues" evidence="1">
    <location>
        <begin position="478"/>
        <end position="491"/>
    </location>
</feature>
<gene>
    <name evidence="5" type="primary">106069108</name>
</gene>
<keyword evidence="2" id="KW-0472">Membrane</keyword>
<dbReference type="InterPro" id="IPR011641">
    <property type="entry name" value="Tyr-kin_ephrin_A/B_rcpt-like"/>
</dbReference>
<reference evidence="5" key="1">
    <citation type="submission" date="2020-05" db="UniProtKB">
        <authorList>
            <consortium name="EnsemblMetazoa"/>
        </authorList>
    </citation>
    <scope>IDENTIFICATION</scope>
    <source>
        <strain evidence="5">BB02</strain>
    </source>
</reference>
<dbReference type="KEGG" id="bgt:106069108"/>
<dbReference type="AlphaFoldDB" id="A0A2C9M636"/>
<feature type="compositionally biased region" description="Basic and acidic residues" evidence="1">
    <location>
        <begin position="460"/>
        <end position="477"/>
    </location>
</feature>
<dbReference type="SMART" id="SM01411">
    <property type="entry name" value="Ephrin_rec_like"/>
    <property type="match status" value="1"/>
</dbReference>
<feature type="signal peptide" evidence="3">
    <location>
        <begin position="1"/>
        <end position="20"/>
    </location>
</feature>